<sequence length="366" mass="39697">MPSMRIGIVCPYSFDAPGGVQAHVLDLAEKFISQGHHVEVLGPASESTQLPDFVTRGGASLPIPYNGSVARLSFGPSTFIRARDFINRGQFDVLHIHEPNSPSFSMAALKVARGPIVATYHASSNRSLALKFALPFLRGQLEKIRGGIAVSEMARRWQVEMLGGDPILIPNGVETSQFELDKKPLWSGRIPEIVFLGRLDEHRKGLDILLRAVDRLDHEVRVTVIGGGTHPPAPRVDFVGRVNDEEKAEILGRADIYVAPNRGGESFGIVLVEAMAAGCVVVASDLEAFSAVCDAQSPQPSGILFRNGDADDLASTLRNVIENPKFGQELVTSGTQRAKEFDWDNVSKEIMRVYETVCDGTTVTAA</sequence>
<evidence type="ECO:0000256" key="1">
    <source>
        <dbReference type="ARBA" id="ARBA00022676"/>
    </source>
</evidence>
<dbReference type="InterPro" id="IPR050194">
    <property type="entry name" value="Glycosyltransferase_grp1"/>
</dbReference>
<evidence type="ECO:0000313" key="4">
    <source>
        <dbReference type="EMBL" id="CAB0607805.1"/>
    </source>
</evidence>
<dbReference type="InterPro" id="IPR028098">
    <property type="entry name" value="Glyco_trans_4-like_N"/>
</dbReference>
<dbReference type="Pfam" id="PF13439">
    <property type="entry name" value="Glyco_transf_4"/>
    <property type="match status" value="1"/>
</dbReference>
<dbReference type="GO" id="GO:1901137">
    <property type="term" value="P:carbohydrate derivative biosynthetic process"/>
    <property type="evidence" value="ECO:0007669"/>
    <property type="project" value="UniProtKB-ARBA"/>
</dbReference>
<dbReference type="GO" id="GO:1903509">
    <property type="term" value="P:liposaccharide metabolic process"/>
    <property type="evidence" value="ECO:0007669"/>
    <property type="project" value="UniProtKB-ARBA"/>
</dbReference>
<dbReference type="EMBL" id="CADDAV010000020">
    <property type="protein sequence ID" value="CAB0607805.1"/>
    <property type="molecule type" value="Genomic_DNA"/>
</dbReference>
<dbReference type="PANTHER" id="PTHR45947">
    <property type="entry name" value="SULFOQUINOVOSYL TRANSFERASE SQD2"/>
    <property type="match status" value="1"/>
</dbReference>
<dbReference type="SUPFAM" id="SSF53756">
    <property type="entry name" value="UDP-Glycosyltransferase/glycogen phosphorylase"/>
    <property type="match status" value="1"/>
</dbReference>
<evidence type="ECO:0000256" key="2">
    <source>
        <dbReference type="ARBA" id="ARBA00022679"/>
    </source>
</evidence>
<reference evidence="4 5" key="1">
    <citation type="submission" date="2020-02" db="EMBL/GenBank/DDBJ databases">
        <authorList>
            <person name="Brisse S."/>
        </authorList>
    </citation>
    <scope>NUCLEOTIDE SEQUENCE [LARGE SCALE GENOMIC DNA]</scope>
    <source>
        <strain evidence="4">CIP107547</strain>
    </source>
</reference>
<accession>A0A0D6GBZ7</accession>
<gene>
    <name evidence="4" type="ORF">CIP107547_01586</name>
</gene>
<dbReference type="Proteomes" id="UP000480222">
    <property type="component" value="Unassembled WGS sequence"/>
</dbReference>
<proteinExistence type="predicted"/>
<name>A0A0D6GBZ7_CORDP</name>
<dbReference type="Gene3D" id="3.40.50.2000">
    <property type="entry name" value="Glycogen Phosphorylase B"/>
    <property type="match status" value="2"/>
</dbReference>
<dbReference type="OMA" id="VCPYSWD"/>
<dbReference type="Pfam" id="PF13692">
    <property type="entry name" value="Glyco_trans_1_4"/>
    <property type="match status" value="1"/>
</dbReference>
<protein>
    <submittedName>
        <fullName evidence="4">Glycosyltransferase family 1 protein</fullName>
    </submittedName>
</protein>
<dbReference type="GO" id="GO:0016757">
    <property type="term" value="F:glycosyltransferase activity"/>
    <property type="evidence" value="ECO:0007669"/>
    <property type="project" value="UniProtKB-KW"/>
</dbReference>
<evidence type="ECO:0000313" key="5">
    <source>
        <dbReference type="Proteomes" id="UP000480222"/>
    </source>
</evidence>
<organism evidence="4 5">
    <name type="scientific">Corynebacterium diphtheriae</name>
    <dbReference type="NCBI Taxonomy" id="1717"/>
    <lineage>
        <taxon>Bacteria</taxon>
        <taxon>Bacillati</taxon>
        <taxon>Actinomycetota</taxon>
        <taxon>Actinomycetes</taxon>
        <taxon>Mycobacteriales</taxon>
        <taxon>Corynebacteriaceae</taxon>
        <taxon>Corynebacterium</taxon>
    </lineage>
</organism>
<feature type="domain" description="Glycosyltransferase subfamily 4-like N-terminal" evidence="3">
    <location>
        <begin position="17"/>
        <end position="176"/>
    </location>
</feature>
<dbReference type="PANTHER" id="PTHR45947:SF3">
    <property type="entry name" value="SULFOQUINOVOSYL TRANSFERASE SQD2"/>
    <property type="match status" value="1"/>
</dbReference>
<dbReference type="GeneID" id="29421100"/>
<keyword evidence="2 4" id="KW-0808">Transferase</keyword>
<keyword evidence="1" id="KW-0328">Glycosyltransferase</keyword>
<dbReference type="RefSeq" id="WP_014302002.1">
    <property type="nucleotide sequence ID" value="NZ_CAJDYQ010000007.1"/>
</dbReference>
<comment type="caution">
    <text evidence="4">The sequence shown here is derived from an EMBL/GenBank/DDBJ whole genome shotgun (WGS) entry which is preliminary data.</text>
</comment>
<evidence type="ECO:0000259" key="3">
    <source>
        <dbReference type="Pfam" id="PF13439"/>
    </source>
</evidence>
<dbReference type="AlphaFoldDB" id="A0A0D6GBZ7"/>
<dbReference type="KEGG" id="cdip:ERS451417_01400"/>
<dbReference type="CDD" id="cd03801">
    <property type="entry name" value="GT4_PimA-like"/>
    <property type="match status" value="1"/>
</dbReference>